<dbReference type="RefSeq" id="XP_022649596.1">
    <property type="nucleotide sequence ID" value="XM_022793861.1"/>
</dbReference>
<dbReference type="EnsemblMetazoa" id="XM_022793861">
    <property type="protein sequence ID" value="XP_022649596"/>
    <property type="gene ID" value="LOC111245470"/>
</dbReference>
<accession>A0A7M7JBK7</accession>
<keyword evidence="2" id="KW-1185">Reference proteome</keyword>
<organism evidence="1 2">
    <name type="scientific">Varroa destructor</name>
    <name type="common">Honeybee mite</name>
    <dbReference type="NCBI Taxonomy" id="109461"/>
    <lineage>
        <taxon>Eukaryota</taxon>
        <taxon>Metazoa</taxon>
        <taxon>Ecdysozoa</taxon>
        <taxon>Arthropoda</taxon>
        <taxon>Chelicerata</taxon>
        <taxon>Arachnida</taxon>
        <taxon>Acari</taxon>
        <taxon>Parasitiformes</taxon>
        <taxon>Mesostigmata</taxon>
        <taxon>Gamasina</taxon>
        <taxon>Dermanyssoidea</taxon>
        <taxon>Varroidae</taxon>
        <taxon>Varroa</taxon>
    </lineage>
</organism>
<dbReference type="KEGG" id="vde:111245470"/>
<evidence type="ECO:0000313" key="2">
    <source>
        <dbReference type="Proteomes" id="UP000594260"/>
    </source>
</evidence>
<proteinExistence type="predicted"/>
<dbReference type="OrthoDB" id="10520669at2759"/>
<dbReference type="Proteomes" id="UP000594260">
    <property type="component" value="Unplaced"/>
</dbReference>
<dbReference type="GeneID" id="111245470"/>
<name>A0A7M7JBK7_VARDE</name>
<dbReference type="InParanoid" id="A0A7M7JBK7"/>
<protein>
    <submittedName>
        <fullName evidence="1">Uncharacterized protein</fullName>
    </submittedName>
</protein>
<evidence type="ECO:0000313" key="1">
    <source>
        <dbReference type="EnsemblMetazoa" id="XP_022649596"/>
    </source>
</evidence>
<sequence length="285" mass="30781">MRNKVRGLPSSAYKSNRNQSTMKFVITTLFLVTVSGNMQNWRADIGFQLRADYCFVKMLNEVDFFSRGPIKLIYTSEAFLLKNGMQKGDRCEEFRYLGKRIVERTERQPILALKVKNVKKIVDQALQACANCNPMFTNTSVVDPASTTFTPAISSIQYPAAIQPYPPATMNPTSAMALVGPPRSQPSATSSIISINGVASNGTTSTISIIPNISPELGNAMVTTIVSSTLDAKPSKPLATANNFRASTATSYHTNAPSTKATAAAEDAAETISTDTASVQSTYLI</sequence>
<dbReference type="AlphaFoldDB" id="A0A7M7JBK7"/>
<reference evidence="1" key="1">
    <citation type="submission" date="2021-01" db="UniProtKB">
        <authorList>
            <consortium name="EnsemblMetazoa"/>
        </authorList>
    </citation>
    <scope>IDENTIFICATION</scope>
</reference>